<comment type="subcellular location">
    <subcellularLocation>
        <location evidence="1">Membrane</location>
        <topology evidence="1">Multi-pass membrane protein</topology>
    </subcellularLocation>
</comment>
<evidence type="ECO:0000313" key="9">
    <source>
        <dbReference type="RefSeq" id="XP_028034722.1"/>
    </source>
</evidence>
<protein>
    <submittedName>
        <fullName evidence="7 8">PQ-loop repeat-containing protein 3</fullName>
    </submittedName>
</protein>
<evidence type="ECO:0000256" key="5">
    <source>
        <dbReference type="SAM" id="Phobius"/>
    </source>
</evidence>
<dbReference type="Pfam" id="PF04193">
    <property type="entry name" value="PQ-loop"/>
    <property type="match status" value="1"/>
</dbReference>
<feature type="transmembrane region" description="Helical" evidence="5">
    <location>
        <begin position="158"/>
        <end position="177"/>
    </location>
</feature>
<feature type="transmembrane region" description="Helical" evidence="5">
    <location>
        <begin position="47"/>
        <end position="63"/>
    </location>
</feature>
<keyword evidence="6" id="KW-1185">Reference proteome</keyword>
<dbReference type="PANTHER" id="PTHR12226">
    <property type="entry name" value="MANNOSE-P-DOLICHOL UTILIZATION DEFECT 1 LEC35 -RELATED"/>
    <property type="match status" value="1"/>
</dbReference>
<dbReference type="KEGG" id="bman:114246409"/>
<reference evidence="7 8" key="1">
    <citation type="submission" date="2025-04" db="UniProtKB">
        <authorList>
            <consortium name="RefSeq"/>
        </authorList>
    </citation>
    <scope>IDENTIFICATION</scope>
    <source>
        <tissue evidence="7 8">Silk gland</tissue>
    </source>
</reference>
<evidence type="ECO:0000256" key="1">
    <source>
        <dbReference type="ARBA" id="ARBA00004141"/>
    </source>
</evidence>
<feature type="transmembrane region" description="Helical" evidence="5">
    <location>
        <begin position="184"/>
        <end position="205"/>
    </location>
</feature>
<feature type="transmembrane region" description="Helical" evidence="5">
    <location>
        <begin position="69"/>
        <end position="89"/>
    </location>
</feature>
<evidence type="ECO:0000256" key="3">
    <source>
        <dbReference type="ARBA" id="ARBA00022989"/>
    </source>
</evidence>
<keyword evidence="2 5" id="KW-0812">Transmembrane</keyword>
<gene>
    <name evidence="7 8 9" type="primary">LOC114246409</name>
</gene>
<feature type="transmembrane region" description="Helical" evidence="5">
    <location>
        <begin position="6"/>
        <end position="26"/>
    </location>
</feature>
<dbReference type="InterPro" id="IPR016817">
    <property type="entry name" value="MannP-dilichol_defect-1"/>
</dbReference>
<dbReference type="RefSeq" id="XP_028034705.1">
    <property type="nucleotide sequence ID" value="XM_028178904.1"/>
</dbReference>
<dbReference type="PANTHER" id="PTHR12226:SF3">
    <property type="entry name" value="SOLUTE CARRIER FAMILY 66 MEMBER 3"/>
    <property type="match status" value="1"/>
</dbReference>
<evidence type="ECO:0000313" key="7">
    <source>
        <dbReference type="RefSeq" id="XP_028034705.1"/>
    </source>
</evidence>
<dbReference type="RefSeq" id="XP_028034714.1">
    <property type="nucleotide sequence ID" value="XM_028178913.1"/>
</dbReference>
<evidence type="ECO:0000313" key="8">
    <source>
        <dbReference type="RefSeq" id="XP_028034714.1"/>
    </source>
</evidence>
<evidence type="ECO:0000313" key="6">
    <source>
        <dbReference type="Proteomes" id="UP000504629"/>
    </source>
</evidence>
<sequence length="237" mass="27249">MIDVPYLIEIFANALSTMTILSSLFLKVPQIMSIREKRSAEGIYIQAMLMEIIGFTIMSLYNYTNKYNIMTYMEYPIILFQVYVMFYFVLKYKNMLNLPIIPVMVASYFASVFGFVMDLLPKQVLSYLVPFCTPLSGFAKVTYIYGIIKSGNADAVSLTTWIISVLTNLARVFTVYVDSGDGKLLANFIISTLLSSGVFFTALHYQQQTACCPIHRPQKNRNRPFHQEYRPRHVHQD</sequence>
<dbReference type="Proteomes" id="UP000504629">
    <property type="component" value="Unplaced"/>
</dbReference>
<dbReference type="RefSeq" id="XP_028034722.1">
    <property type="nucleotide sequence ID" value="XM_028178921.1"/>
</dbReference>
<dbReference type="InterPro" id="IPR006603">
    <property type="entry name" value="PQ-loop_rpt"/>
</dbReference>
<keyword evidence="4 5" id="KW-0472">Membrane</keyword>
<dbReference type="AlphaFoldDB" id="A0A6J2JYP2"/>
<accession>A0A6J2JYP2</accession>
<evidence type="ECO:0000256" key="4">
    <source>
        <dbReference type="ARBA" id="ARBA00023136"/>
    </source>
</evidence>
<dbReference type="GO" id="GO:0016020">
    <property type="term" value="C:membrane"/>
    <property type="evidence" value="ECO:0007669"/>
    <property type="project" value="UniProtKB-SubCell"/>
</dbReference>
<organism evidence="6 7">
    <name type="scientific">Bombyx mandarina</name>
    <name type="common">Wild silk moth</name>
    <name type="synonym">Wild silkworm</name>
    <dbReference type="NCBI Taxonomy" id="7092"/>
    <lineage>
        <taxon>Eukaryota</taxon>
        <taxon>Metazoa</taxon>
        <taxon>Ecdysozoa</taxon>
        <taxon>Arthropoda</taxon>
        <taxon>Hexapoda</taxon>
        <taxon>Insecta</taxon>
        <taxon>Pterygota</taxon>
        <taxon>Neoptera</taxon>
        <taxon>Endopterygota</taxon>
        <taxon>Lepidoptera</taxon>
        <taxon>Glossata</taxon>
        <taxon>Ditrysia</taxon>
        <taxon>Bombycoidea</taxon>
        <taxon>Bombycidae</taxon>
        <taxon>Bombycinae</taxon>
        <taxon>Bombyx</taxon>
    </lineage>
</organism>
<evidence type="ECO:0000256" key="2">
    <source>
        <dbReference type="ARBA" id="ARBA00022692"/>
    </source>
</evidence>
<dbReference type="GeneID" id="114246409"/>
<keyword evidence="3 5" id="KW-1133">Transmembrane helix</keyword>
<name>A0A6J2JYP2_BOMMA</name>
<feature type="transmembrane region" description="Helical" evidence="5">
    <location>
        <begin position="96"/>
        <end position="117"/>
    </location>
</feature>
<dbReference type="OrthoDB" id="271506at2759"/>
<proteinExistence type="predicted"/>